<feature type="transmembrane region" description="Helical" evidence="2">
    <location>
        <begin position="115"/>
        <end position="137"/>
    </location>
</feature>
<name>A0A8J3MWC9_9CHLR</name>
<keyword evidence="4" id="KW-1185">Reference proteome</keyword>
<accession>A0A8J3MWC9</accession>
<evidence type="ECO:0000256" key="1">
    <source>
        <dbReference type="SAM" id="MobiDB-lite"/>
    </source>
</evidence>
<keyword evidence="2" id="KW-0812">Transmembrane</keyword>
<evidence type="ECO:0000313" key="3">
    <source>
        <dbReference type="EMBL" id="GHO48851.1"/>
    </source>
</evidence>
<dbReference type="Proteomes" id="UP000612362">
    <property type="component" value="Unassembled WGS sequence"/>
</dbReference>
<organism evidence="3 4">
    <name type="scientific">Ktedonospora formicarum</name>
    <dbReference type="NCBI Taxonomy" id="2778364"/>
    <lineage>
        <taxon>Bacteria</taxon>
        <taxon>Bacillati</taxon>
        <taxon>Chloroflexota</taxon>
        <taxon>Ktedonobacteria</taxon>
        <taxon>Ktedonobacterales</taxon>
        <taxon>Ktedonobacteraceae</taxon>
        <taxon>Ktedonospora</taxon>
    </lineage>
</organism>
<evidence type="ECO:0000313" key="4">
    <source>
        <dbReference type="Proteomes" id="UP000612362"/>
    </source>
</evidence>
<protein>
    <recommendedName>
        <fullName evidence="5">DUF5667 domain-containing protein</fullName>
    </recommendedName>
</protein>
<dbReference type="EMBL" id="BNJF01000004">
    <property type="protein sequence ID" value="GHO48851.1"/>
    <property type="molecule type" value="Genomic_DNA"/>
</dbReference>
<feature type="compositionally biased region" description="Basic and acidic residues" evidence="1">
    <location>
        <begin position="1"/>
        <end position="12"/>
    </location>
</feature>
<feature type="region of interest" description="Disordered" evidence="1">
    <location>
        <begin position="1"/>
        <end position="36"/>
    </location>
</feature>
<keyword evidence="2" id="KW-0472">Membrane</keyword>
<feature type="compositionally biased region" description="Polar residues" evidence="1">
    <location>
        <begin position="16"/>
        <end position="30"/>
    </location>
</feature>
<evidence type="ECO:0000256" key="2">
    <source>
        <dbReference type="SAM" id="Phobius"/>
    </source>
</evidence>
<dbReference type="AlphaFoldDB" id="A0A8J3MWC9"/>
<feature type="compositionally biased region" description="Polar residues" evidence="1">
    <location>
        <begin position="352"/>
        <end position="369"/>
    </location>
</feature>
<feature type="compositionally biased region" description="Low complexity" evidence="1">
    <location>
        <begin position="373"/>
        <end position="401"/>
    </location>
</feature>
<comment type="caution">
    <text evidence="3">The sequence shown here is derived from an EMBL/GenBank/DDBJ whole genome shotgun (WGS) entry which is preliminary data.</text>
</comment>
<gene>
    <name evidence="3" type="ORF">KSX_70140</name>
</gene>
<sequence>MKTPFHDFETQPERLLQQQDSQTAQGSPQASEREDTIQPLRMATSSTHEDANTVLLELLAVAQTLQAVPQLQVDAEFAHRLEHRLLARQVTLKRASRRSSWWQLLLRPSLSLRPLVGVAVLCLLIVFFATGILVAAAHTTNPSNPLYSLKRWEYQMQAPLSGKPTSLTQAEWDAQFAQDQLSVLTTLASTGQAPQSAQYRDELATFDQAMRIFAHDIEQLPQGTDRQRMEGEYTSRAIDARGALHTLLGHLPLAERQQTTVVLGHLGELVPHLTTAIVTTPAHGTQLLTITLTGDHFQSGAQLLINNRVMTIQGTLQQDQYVFVLTWNSAQIHSVGLLNRDGTVVQTTSIERHQNGTGASNQGNSNTSKGHGNENSGNTSGSENGDNRGNGSNGNGNKSKPPVTPTPPPHQ</sequence>
<keyword evidence="2" id="KW-1133">Transmembrane helix</keyword>
<dbReference type="RefSeq" id="WP_220198013.1">
    <property type="nucleotide sequence ID" value="NZ_BNJF01000004.1"/>
</dbReference>
<reference evidence="3" key="1">
    <citation type="submission" date="2020-10" db="EMBL/GenBank/DDBJ databases">
        <title>Taxonomic study of unclassified bacteria belonging to the class Ktedonobacteria.</title>
        <authorList>
            <person name="Yabe S."/>
            <person name="Wang C.M."/>
            <person name="Zheng Y."/>
            <person name="Sakai Y."/>
            <person name="Cavaletti L."/>
            <person name="Monciardini P."/>
            <person name="Donadio S."/>
        </authorList>
    </citation>
    <scope>NUCLEOTIDE SEQUENCE</scope>
    <source>
        <strain evidence="3">SOSP1-1</strain>
    </source>
</reference>
<proteinExistence type="predicted"/>
<feature type="region of interest" description="Disordered" evidence="1">
    <location>
        <begin position="352"/>
        <end position="411"/>
    </location>
</feature>
<feature type="compositionally biased region" description="Pro residues" evidence="1">
    <location>
        <begin position="402"/>
        <end position="411"/>
    </location>
</feature>
<evidence type="ECO:0008006" key="5">
    <source>
        <dbReference type="Google" id="ProtNLM"/>
    </source>
</evidence>